<keyword evidence="1" id="KW-1133">Transmembrane helix</keyword>
<dbReference type="Proteomes" id="UP000747542">
    <property type="component" value="Unassembled WGS sequence"/>
</dbReference>
<reference evidence="3" key="1">
    <citation type="journal article" date="2021" name="Sci. Adv.">
        <title>The American lobster genome reveals insights on longevity, neural, and immune adaptations.</title>
        <authorList>
            <person name="Polinski J.M."/>
            <person name="Zimin A.V."/>
            <person name="Clark K.F."/>
            <person name="Kohn A.B."/>
            <person name="Sadowski N."/>
            <person name="Timp W."/>
            <person name="Ptitsyn A."/>
            <person name="Khanna P."/>
            <person name="Romanova D.Y."/>
            <person name="Williams P."/>
            <person name="Greenwood S.J."/>
            <person name="Moroz L.L."/>
            <person name="Walt D.R."/>
            <person name="Bodnar A.G."/>
        </authorList>
    </citation>
    <scope>NUCLEOTIDE SEQUENCE</scope>
    <source>
        <strain evidence="3">GMGI-L3</strain>
    </source>
</reference>
<comment type="caution">
    <text evidence="3">The sequence shown here is derived from an EMBL/GenBank/DDBJ whole genome shotgun (WGS) entry which is preliminary data.</text>
</comment>
<feature type="chain" id="PRO_5035171548" evidence="2">
    <location>
        <begin position="25"/>
        <end position="194"/>
    </location>
</feature>
<evidence type="ECO:0000256" key="2">
    <source>
        <dbReference type="SAM" id="SignalP"/>
    </source>
</evidence>
<feature type="signal peptide" evidence="2">
    <location>
        <begin position="1"/>
        <end position="24"/>
    </location>
</feature>
<dbReference type="EMBL" id="JAHLQT010007678">
    <property type="protein sequence ID" value="KAG7174266.1"/>
    <property type="molecule type" value="Genomic_DNA"/>
</dbReference>
<feature type="transmembrane region" description="Helical" evidence="1">
    <location>
        <begin position="74"/>
        <end position="101"/>
    </location>
</feature>
<organism evidence="3 4">
    <name type="scientific">Homarus americanus</name>
    <name type="common">American lobster</name>
    <dbReference type="NCBI Taxonomy" id="6706"/>
    <lineage>
        <taxon>Eukaryota</taxon>
        <taxon>Metazoa</taxon>
        <taxon>Ecdysozoa</taxon>
        <taxon>Arthropoda</taxon>
        <taxon>Crustacea</taxon>
        <taxon>Multicrustacea</taxon>
        <taxon>Malacostraca</taxon>
        <taxon>Eumalacostraca</taxon>
        <taxon>Eucarida</taxon>
        <taxon>Decapoda</taxon>
        <taxon>Pleocyemata</taxon>
        <taxon>Astacidea</taxon>
        <taxon>Nephropoidea</taxon>
        <taxon>Nephropidae</taxon>
        <taxon>Homarus</taxon>
    </lineage>
</organism>
<keyword evidence="1" id="KW-0472">Membrane</keyword>
<protein>
    <submittedName>
        <fullName evidence="3">Uncharacterized protein</fullName>
    </submittedName>
</protein>
<sequence length="194" mass="21355">MTATFPRTCLALAVVAVSLLLTVGNTDHGMTPADENTVIISVHSPAAAPEPAAAQVTTAIPGTVTKTFLQEQNLWWIGGLALLVLLTLFVVAIFLLLLRLLRPFRHFNKSYDKNINSRNPPCLYSERWTPPPSQAGPFTASENTASQGQMVKGQFIVKPNDIEMSKLPNVDREPYDRDSINSMYNQVFFHSGNV</sequence>
<keyword evidence="1" id="KW-0812">Transmembrane</keyword>
<evidence type="ECO:0000256" key="1">
    <source>
        <dbReference type="SAM" id="Phobius"/>
    </source>
</evidence>
<accession>A0A8J5N6K7</accession>
<keyword evidence="4" id="KW-1185">Reference proteome</keyword>
<keyword evidence="2" id="KW-0732">Signal</keyword>
<name>A0A8J5N6K7_HOMAM</name>
<gene>
    <name evidence="3" type="ORF">Hamer_G003182</name>
</gene>
<evidence type="ECO:0000313" key="4">
    <source>
        <dbReference type="Proteomes" id="UP000747542"/>
    </source>
</evidence>
<dbReference type="AlphaFoldDB" id="A0A8J5N6K7"/>
<proteinExistence type="predicted"/>
<evidence type="ECO:0000313" key="3">
    <source>
        <dbReference type="EMBL" id="KAG7174266.1"/>
    </source>
</evidence>